<evidence type="ECO:0000313" key="1">
    <source>
        <dbReference type="EMBL" id="PRQ57293.1"/>
    </source>
</evidence>
<name>A0A2P6SF54_ROSCH</name>
<dbReference type="AlphaFoldDB" id="A0A2P6SF54"/>
<dbReference type="Proteomes" id="UP000238479">
    <property type="component" value="Chromosome 1"/>
</dbReference>
<keyword evidence="2" id="KW-1185">Reference proteome</keyword>
<organism evidence="1 2">
    <name type="scientific">Rosa chinensis</name>
    <name type="common">China rose</name>
    <dbReference type="NCBI Taxonomy" id="74649"/>
    <lineage>
        <taxon>Eukaryota</taxon>
        <taxon>Viridiplantae</taxon>
        <taxon>Streptophyta</taxon>
        <taxon>Embryophyta</taxon>
        <taxon>Tracheophyta</taxon>
        <taxon>Spermatophyta</taxon>
        <taxon>Magnoliopsida</taxon>
        <taxon>eudicotyledons</taxon>
        <taxon>Gunneridae</taxon>
        <taxon>Pentapetalae</taxon>
        <taxon>rosids</taxon>
        <taxon>fabids</taxon>
        <taxon>Rosales</taxon>
        <taxon>Rosaceae</taxon>
        <taxon>Rosoideae</taxon>
        <taxon>Rosoideae incertae sedis</taxon>
        <taxon>Rosa</taxon>
    </lineage>
</organism>
<evidence type="ECO:0000313" key="2">
    <source>
        <dbReference type="Proteomes" id="UP000238479"/>
    </source>
</evidence>
<gene>
    <name evidence="1" type="ORF">RchiOBHm_Chr1g0346691</name>
</gene>
<dbReference type="PROSITE" id="PS51257">
    <property type="entry name" value="PROKAR_LIPOPROTEIN"/>
    <property type="match status" value="1"/>
</dbReference>
<sequence length="77" mass="8939">MQNRIKRLAGNPRIYPNWVEKCNLQIGSTISSCCHSFRRQSFLPPVYVWVRQVPTLLPLSRLSAYFNHSFISTITIS</sequence>
<comment type="caution">
    <text evidence="1">The sequence shown here is derived from an EMBL/GenBank/DDBJ whole genome shotgun (WGS) entry which is preliminary data.</text>
</comment>
<reference evidence="1 2" key="1">
    <citation type="journal article" date="2018" name="Nat. Genet.">
        <title>The Rosa genome provides new insights in the design of modern roses.</title>
        <authorList>
            <person name="Bendahmane M."/>
        </authorList>
    </citation>
    <scope>NUCLEOTIDE SEQUENCE [LARGE SCALE GENOMIC DNA]</scope>
    <source>
        <strain evidence="2">cv. Old Blush</strain>
    </source>
</reference>
<dbReference type="EMBL" id="PDCK01000039">
    <property type="protein sequence ID" value="PRQ57293.1"/>
    <property type="molecule type" value="Genomic_DNA"/>
</dbReference>
<accession>A0A2P6SF54</accession>
<proteinExistence type="predicted"/>
<dbReference type="Gramene" id="PRQ57293">
    <property type="protein sequence ID" value="PRQ57293"/>
    <property type="gene ID" value="RchiOBHm_Chr1g0346691"/>
</dbReference>
<protein>
    <submittedName>
        <fullName evidence="1">Uncharacterized protein</fullName>
    </submittedName>
</protein>